<organism evidence="5 6">
    <name type="scientific">Sus scrofa</name>
    <name type="common">Pig</name>
    <dbReference type="NCBI Taxonomy" id="9823"/>
    <lineage>
        <taxon>Eukaryota</taxon>
        <taxon>Metazoa</taxon>
        <taxon>Chordata</taxon>
        <taxon>Craniata</taxon>
        <taxon>Vertebrata</taxon>
        <taxon>Euteleostomi</taxon>
        <taxon>Mammalia</taxon>
        <taxon>Eutheria</taxon>
        <taxon>Laurasiatheria</taxon>
        <taxon>Artiodactyla</taxon>
        <taxon>Suina</taxon>
        <taxon>Suidae</taxon>
        <taxon>Sus</taxon>
    </lineage>
</organism>
<accession>A0A8D1JW54</accession>
<keyword evidence="2" id="KW-1015">Disulfide bond</keyword>
<proteinExistence type="predicted"/>
<feature type="chain" id="PRO_5044687134" evidence="3">
    <location>
        <begin position="34"/>
        <end position="206"/>
    </location>
</feature>
<dbReference type="Ensembl" id="ENSSSCT00055059593.1">
    <property type="protein sequence ID" value="ENSSSCP00055047736.1"/>
    <property type="gene ID" value="ENSSSCG00055029972.1"/>
</dbReference>
<feature type="domain" description="C-type lectin" evidence="4">
    <location>
        <begin position="83"/>
        <end position="201"/>
    </location>
</feature>
<dbReference type="InterPro" id="IPR001304">
    <property type="entry name" value="C-type_lectin-like"/>
</dbReference>
<keyword evidence="1" id="KW-0430">Lectin</keyword>
<dbReference type="GO" id="GO:0030246">
    <property type="term" value="F:carbohydrate binding"/>
    <property type="evidence" value="ECO:0007669"/>
    <property type="project" value="UniProtKB-KW"/>
</dbReference>
<reference evidence="5" key="1">
    <citation type="submission" date="2025-05" db="UniProtKB">
        <authorList>
            <consortium name="Ensembl"/>
        </authorList>
    </citation>
    <scope>IDENTIFICATION</scope>
</reference>
<dbReference type="Proteomes" id="UP000694728">
    <property type="component" value="Unplaced"/>
</dbReference>
<dbReference type="Proteomes" id="UP000694570">
    <property type="component" value="Unplaced"/>
</dbReference>
<dbReference type="SUPFAM" id="SSF56436">
    <property type="entry name" value="C-type lectin-like"/>
    <property type="match status" value="1"/>
</dbReference>
<evidence type="ECO:0000259" key="4">
    <source>
        <dbReference type="PROSITE" id="PS50041"/>
    </source>
</evidence>
<dbReference type="PROSITE" id="PS00615">
    <property type="entry name" value="C_TYPE_LECTIN_1"/>
    <property type="match status" value="1"/>
</dbReference>
<sequence>RGWQTCPRAMAKSGLVISILVITLLLDQTTSHAAKFKAKKHSKRRVKENDGDLKTQVEKLWREVNALKEMQALQTVCLRGTKVHKKCYLASEASKHFHEANEDCISKGGTLAVPRSSDEINALRDYGKRSLPGVNDFWLGINDMVTEGKFVDVNGLAISFLNWDQAQPNGGKRENCVFLSQSSQGKWSDEVCRSSKRYICEFTIPQ</sequence>
<name>A0A8D1JW54_PIG</name>
<dbReference type="Proteomes" id="UP000694724">
    <property type="component" value="Unplaced"/>
</dbReference>
<dbReference type="SMART" id="SM00034">
    <property type="entry name" value="CLECT"/>
    <property type="match status" value="1"/>
</dbReference>
<evidence type="ECO:0000313" key="6">
    <source>
        <dbReference type="Proteomes" id="UP000694571"/>
    </source>
</evidence>
<evidence type="ECO:0000256" key="2">
    <source>
        <dbReference type="ARBA" id="ARBA00023157"/>
    </source>
</evidence>
<dbReference type="PANTHER" id="PTHR22799">
    <property type="entry name" value="TETRANECTIN-RELATED"/>
    <property type="match status" value="1"/>
</dbReference>
<dbReference type="Ensembl" id="ENSSSCT00040053451.1">
    <property type="protein sequence ID" value="ENSSSCP00040022262.1"/>
    <property type="gene ID" value="ENSSSCG00040039969.1"/>
</dbReference>
<dbReference type="Ensembl" id="ENSSSCT00060099725.1">
    <property type="protein sequence ID" value="ENSSSCP00060043260.1"/>
    <property type="gene ID" value="ENSSSCG00060072998.1"/>
</dbReference>
<dbReference type="Gene3D" id="3.10.100.10">
    <property type="entry name" value="Mannose-Binding Protein A, subunit A"/>
    <property type="match status" value="1"/>
</dbReference>
<dbReference type="FunFam" id="3.10.100.10:FF:000010">
    <property type="entry name" value="C-type lectin domain family 3 member A"/>
    <property type="match status" value="1"/>
</dbReference>
<dbReference type="PROSITE" id="PS50041">
    <property type="entry name" value="C_TYPE_LECTIN_2"/>
    <property type="match status" value="1"/>
</dbReference>
<dbReference type="AlphaFoldDB" id="A0A8D1JW54"/>
<feature type="signal peptide" evidence="3">
    <location>
        <begin position="1"/>
        <end position="33"/>
    </location>
</feature>
<dbReference type="InterPro" id="IPR016187">
    <property type="entry name" value="CTDL_fold"/>
</dbReference>
<dbReference type="Proteomes" id="UP000694725">
    <property type="component" value="Unplaced"/>
</dbReference>
<dbReference type="Proteomes" id="UP000694571">
    <property type="component" value="Unplaced"/>
</dbReference>
<dbReference type="Proteomes" id="UP000694722">
    <property type="component" value="Unplaced"/>
</dbReference>
<dbReference type="Pfam" id="PF00059">
    <property type="entry name" value="Lectin_C"/>
    <property type="match status" value="1"/>
</dbReference>
<evidence type="ECO:0000256" key="3">
    <source>
        <dbReference type="SAM" id="SignalP"/>
    </source>
</evidence>
<dbReference type="Ensembl" id="ENSSSCT00050009495.1">
    <property type="protein sequence ID" value="ENSSSCP00050004060.1"/>
    <property type="gene ID" value="ENSSSCG00050006961.1"/>
</dbReference>
<dbReference type="Ensembl" id="ENSSSCT00045001647.1">
    <property type="protein sequence ID" value="ENSSSCP00045001011.1"/>
    <property type="gene ID" value="ENSSSCG00045001079.1"/>
</dbReference>
<evidence type="ECO:0000256" key="1">
    <source>
        <dbReference type="ARBA" id="ARBA00022734"/>
    </source>
</evidence>
<dbReference type="Proteomes" id="UP000694723">
    <property type="component" value="Unplaced"/>
</dbReference>
<dbReference type="InterPro" id="IPR051663">
    <property type="entry name" value="CLec_Tetranectin-domain"/>
</dbReference>
<dbReference type="CDD" id="cd03596">
    <property type="entry name" value="CLECT_tetranectin_like"/>
    <property type="match status" value="1"/>
</dbReference>
<keyword evidence="3" id="KW-0732">Signal</keyword>
<dbReference type="PANTHER" id="PTHR22799:SF2">
    <property type="entry name" value="C-TYPE LECTIN DOMAIN FAMILY 3 MEMBER A"/>
    <property type="match status" value="1"/>
</dbReference>
<dbReference type="InterPro" id="IPR016186">
    <property type="entry name" value="C-type_lectin-like/link_sf"/>
</dbReference>
<dbReference type="Ensembl" id="ENSSSCT00030024547.1">
    <property type="protein sequence ID" value="ENSSSCP00030010990.1"/>
    <property type="gene ID" value="ENSSSCG00030017760.1"/>
</dbReference>
<protein>
    <submittedName>
        <fullName evidence="5">C-type lectin domain family 3 member A</fullName>
    </submittedName>
</protein>
<dbReference type="InterPro" id="IPR018378">
    <property type="entry name" value="C-type_lectin_CS"/>
</dbReference>
<dbReference type="Ensembl" id="ENSSSCT00065072829.1">
    <property type="protein sequence ID" value="ENSSSCP00065031736.1"/>
    <property type="gene ID" value="ENSSSCG00065053186.1"/>
</dbReference>
<evidence type="ECO:0000313" key="5">
    <source>
        <dbReference type="Ensembl" id="ENSSSCP00050004060.1"/>
    </source>
</evidence>